<dbReference type="InterPro" id="IPR009057">
    <property type="entry name" value="Homeodomain-like_sf"/>
</dbReference>
<feature type="domain" description="DNA binding HTH" evidence="1">
    <location>
        <begin position="12"/>
        <end position="52"/>
    </location>
</feature>
<evidence type="ECO:0000313" key="3">
    <source>
        <dbReference type="Proteomes" id="UP000060487"/>
    </source>
</evidence>
<sequence length="55" mass="6191">MKTLRELREQAVAEVEAKAITQALKLSKGNKSIASKLLNVTYKTLLTKIKQYNIT</sequence>
<dbReference type="PRINTS" id="PR01590">
    <property type="entry name" value="HTHFIS"/>
</dbReference>
<dbReference type="EMBL" id="LNQR01000128">
    <property type="protein sequence ID" value="KWT75945.1"/>
    <property type="molecule type" value="Genomic_DNA"/>
</dbReference>
<comment type="caution">
    <text evidence="2">The sequence shown here is derived from an EMBL/GenBank/DDBJ whole genome shotgun (WGS) entry which is preliminary data.</text>
</comment>
<dbReference type="Gene3D" id="1.10.10.60">
    <property type="entry name" value="Homeodomain-like"/>
    <property type="match status" value="1"/>
</dbReference>
<dbReference type="InterPro" id="IPR002197">
    <property type="entry name" value="HTH_Fis"/>
</dbReference>
<evidence type="ECO:0000259" key="1">
    <source>
        <dbReference type="Pfam" id="PF02954"/>
    </source>
</evidence>
<dbReference type="RefSeq" id="WP_085053790.1">
    <property type="nucleotide sequence ID" value="NZ_LNQR01000128.1"/>
</dbReference>
<protein>
    <submittedName>
        <fullName evidence="2">Sigma-54-dependent Fis family transcriptional regulator</fullName>
    </submittedName>
</protein>
<organism evidence="2 3">
    <name type="scientific">Candidatus Magnetominusculus xianensis</name>
    <dbReference type="NCBI Taxonomy" id="1748249"/>
    <lineage>
        <taxon>Bacteria</taxon>
        <taxon>Pseudomonadati</taxon>
        <taxon>Nitrospirota</taxon>
        <taxon>Nitrospiria</taxon>
        <taxon>Nitrospirales</taxon>
        <taxon>Nitrospiraceae</taxon>
        <taxon>Candidatus Magnetominusculus</taxon>
    </lineage>
</organism>
<accession>A0ABR5SB33</accession>
<dbReference type="Proteomes" id="UP000060487">
    <property type="component" value="Unassembled WGS sequence"/>
</dbReference>
<dbReference type="SUPFAM" id="SSF46689">
    <property type="entry name" value="Homeodomain-like"/>
    <property type="match status" value="1"/>
</dbReference>
<gene>
    <name evidence="2" type="ORF">ASN18_3185</name>
</gene>
<reference evidence="2 3" key="1">
    <citation type="submission" date="2015-11" db="EMBL/GenBank/DDBJ databases">
        <authorList>
            <person name="Lin W."/>
        </authorList>
    </citation>
    <scope>NUCLEOTIDE SEQUENCE [LARGE SCALE GENOMIC DNA]</scope>
    <source>
        <strain evidence="2 3">HCH-1</strain>
    </source>
</reference>
<name>A0ABR5SB33_9BACT</name>
<keyword evidence="3" id="KW-1185">Reference proteome</keyword>
<evidence type="ECO:0000313" key="2">
    <source>
        <dbReference type="EMBL" id="KWT75945.1"/>
    </source>
</evidence>
<proteinExistence type="predicted"/>
<dbReference type="Pfam" id="PF02954">
    <property type="entry name" value="HTH_8"/>
    <property type="match status" value="1"/>
</dbReference>